<reference evidence="2" key="2">
    <citation type="submission" date="2022-06" db="UniProtKB">
        <authorList>
            <consortium name="EnsemblMetazoa"/>
        </authorList>
    </citation>
    <scope>IDENTIFICATION</scope>
    <source>
        <strain evidence="2">DF5081</strain>
    </source>
</reference>
<dbReference type="PANTHER" id="PTHR47248:SF4">
    <property type="entry name" value="BPTI_KUNITZ INHIBITOR DOMAIN-CONTAINING PROTEIN"/>
    <property type="match status" value="1"/>
</dbReference>
<proteinExistence type="predicted"/>
<dbReference type="Gene3D" id="4.10.410.10">
    <property type="entry name" value="Pancreatic trypsin inhibitor Kunitz domain"/>
    <property type="match status" value="1"/>
</dbReference>
<dbReference type="OMA" id="TYFATCC"/>
<name>A0A8R1I1U8_CAEJA</name>
<evidence type="ECO:0000259" key="1">
    <source>
        <dbReference type="PROSITE" id="PS50279"/>
    </source>
</evidence>
<evidence type="ECO:0000313" key="2">
    <source>
        <dbReference type="EnsemblMetazoa" id="CJA16867.1"/>
    </source>
</evidence>
<dbReference type="EnsemblMetazoa" id="CJA16867.1">
    <property type="protein sequence ID" value="CJA16867.1"/>
    <property type="gene ID" value="WBGene00136071"/>
</dbReference>
<accession>A0A8R1I1U8</accession>
<evidence type="ECO:0000313" key="3">
    <source>
        <dbReference type="Proteomes" id="UP000005237"/>
    </source>
</evidence>
<protein>
    <submittedName>
        <fullName evidence="2">BPTI/Kunitz inhibitor domain-containing protein</fullName>
    </submittedName>
</protein>
<dbReference type="GO" id="GO:0004867">
    <property type="term" value="F:serine-type endopeptidase inhibitor activity"/>
    <property type="evidence" value="ECO:0007669"/>
    <property type="project" value="InterPro"/>
</dbReference>
<feature type="domain" description="BPTI/Kunitz inhibitor" evidence="1">
    <location>
        <begin position="21"/>
        <end position="75"/>
    </location>
</feature>
<dbReference type="InterPro" id="IPR020901">
    <property type="entry name" value="Prtase_inh_Kunz-CS"/>
</dbReference>
<dbReference type="AlphaFoldDB" id="A0A8R1I1U8"/>
<sequence>MWVYLILFVSFTSAVDVFSDCTLPLELGKTPCKAGKKEIKYHFDPTTMTCMAFEYTGCGGNKNLFNSDSECWRTCLPIDHFGCPAASPPLKSPEVCQEDKECGAKGICKWGQGFGICCDKAISEKVDADYHPKCAKGTNVVKYEEGGIPSTRIGKTCKSNHCPKGATCMQGTYFATCCK</sequence>
<dbReference type="InterPro" id="IPR002223">
    <property type="entry name" value="Kunitz_BPTI"/>
</dbReference>
<dbReference type="InterPro" id="IPR052861">
    <property type="entry name" value="BPTI/Kunitz_domain"/>
</dbReference>
<dbReference type="Proteomes" id="UP000005237">
    <property type="component" value="Unassembled WGS sequence"/>
</dbReference>
<dbReference type="PROSITE" id="PS00280">
    <property type="entry name" value="BPTI_KUNITZ_1"/>
    <property type="match status" value="1"/>
</dbReference>
<dbReference type="PROSITE" id="PS50279">
    <property type="entry name" value="BPTI_KUNITZ_2"/>
    <property type="match status" value="1"/>
</dbReference>
<dbReference type="InterPro" id="IPR036880">
    <property type="entry name" value="Kunitz_BPTI_sf"/>
</dbReference>
<dbReference type="SUPFAM" id="SSF57362">
    <property type="entry name" value="BPTI-like"/>
    <property type="match status" value="1"/>
</dbReference>
<dbReference type="PANTHER" id="PTHR47248">
    <property type="entry name" value="PROTEIN CBG06772"/>
    <property type="match status" value="1"/>
</dbReference>
<reference evidence="3" key="1">
    <citation type="submission" date="2010-08" db="EMBL/GenBank/DDBJ databases">
        <authorList>
            <consortium name="Caenorhabditis japonica Sequencing Consortium"/>
            <person name="Wilson R.K."/>
        </authorList>
    </citation>
    <scope>NUCLEOTIDE SEQUENCE [LARGE SCALE GENOMIC DNA]</scope>
    <source>
        <strain evidence="3">DF5081</strain>
    </source>
</reference>
<dbReference type="Pfam" id="PF00014">
    <property type="entry name" value="Kunitz_BPTI"/>
    <property type="match status" value="1"/>
</dbReference>
<dbReference type="CDD" id="cd00109">
    <property type="entry name" value="Kunitz-type"/>
    <property type="match status" value="1"/>
</dbReference>
<organism evidence="2 3">
    <name type="scientific">Caenorhabditis japonica</name>
    <dbReference type="NCBI Taxonomy" id="281687"/>
    <lineage>
        <taxon>Eukaryota</taxon>
        <taxon>Metazoa</taxon>
        <taxon>Ecdysozoa</taxon>
        <taxon>Nematoda</taxon>
        <taxon>Chromadorea</taxon>
        <taxon>Rhabditida</taxon>
        <taxon>Rhabditina</taxon>
        <taxon>Rhabditomorpha</taxon>
        <taxon>Rhabditoidea</taxon>
        <taxon>Rhabditidae</taxon>
        <taxon>Peloderinae</taxon>
        <taxon>Caenorhabditis</taxon>
    </lineage>
</organism>
<dbReference type="SMART" id="SM00131">
    <property type="entry name" value="KU"/>
    <property type="match status" value="1"/>
</dbReference>
<keyword evidence="3" id="KW-1185">Reference proteome</keyword>